<evidence type="ECO:0000256" key="10">
    <source>
        <dbReference type="ARBA" id="ARBA00023242"/>
    </source>
</evidence>
<evidence type="ECO:0000256" key="1">
    <source>
        <dbReference type="ARBA" id="ARBA00004123"/>
    </source>
</evidence>
<dbReference type="SUPFAM" id="SSF53474">
    <property type="entry name" value="alpha/beta-Hydrolases"/>
    <property type="match status" value="1"/>
</dbReference>
<evidence type="ECO:0000256" key="3">
    <source>
        <dbReference type="ARBA" id="ARBA00022490"/>
    </source>
</evidence>
<dbReference type="Pfam" id="PF01582">
    <property type="entry name" value="TIR"/>
    <property type="match status" value="1"/>
</dbReference>
<dbReference type="Gene3D" id="3.40.50.1820">
    <property type="entry name" value="alpha/beta hydrolase"/>
    <property type="match status" value="1"/>
</dbReference>
<evidence type="ECO:0000256" key="8">
    <source>
        <dbReference type="ARBA" id="ARBA00023027"/>
    </source>
</evidence>
<evidence type="ECO:0000259" key="14">
    <source>
        <dbReference type="PROSITE" id="PS50827"/>
    </source>
</evidence>
<dbReference type="PANTHER" id="PTHR15546">
    <property type="entry name" value="BROMODOMAIN ADJACENT TO ZINC FINGER DOMAIN, 2A"/>
    <property type="match status" value="1"/>
</dbReference>
<dbReference type="Gene3D" id="3.40.50.300">
    <property type="entry name" value="P-loop containing nucleotide triphosphate hydrolases"/>
    <property type="match status" value="1"/>
</dbReference>
<dbReference type="InterPro" id="IPR036390">
    <property type="entry name" value="WH_DNA-bd_sf"/>
</dbReference>
<dbReference type="GO" id="GO:0043531">
    <property type="term" value="F:ADP binding"/>
    <property type="evidence" value="ECO:0007669"/>
    <property type="project" value="InterPro"/>
</dbReference>
<dbReference type="SUPFAM" id="SSF52540">
    <property type="entry name" value="P-loop containing nucleoside triphosphate hydrolases"/>
    <property type="match status" value="1"/>
</dbReference>
<keyword evidence="3" id="KW-0963">Cytoplasm</keyword>
<keyword evidence="6" id="KW-0378">Hydrolase</keyword>
<feature type="domain" description="WAC" evidence="15">
    <location>
        <begin position="22"/>
        <end position="127"/>
    </location>
</feature>
<feature type="compositionally biased region" description="Basic residues" evidence="12">
    <location>
        <begin position="531"/>
        <end position="541"/>
    </location>
</feature>
<keyword evidence="7" id="KW-0611">Plant defense</keyword>
<dbReference type="InterPro" id="IPR002182">
    <property type="entry name" value="NB-ARC"/>
</dbReference>
<proteinExistence type="predicted"/>
<dbReference type="InterPro" id="IPR028941">
    <property type="entry name" value="WHIM2_dom"/>
</dbReference>
<dbReference type="Pfam" id="PF15613">
    <property type="entry name" value="WSD"/>
    <property type="match status" value="1"/>
</dbReference>
<dbReference type="SUPFAM" id="SSF46785">
    <property type="entry name" value="Winged helix' DNA-binding domain"/>
    <property type="match status" value="1"/>
</dbReference>
<dbReference type="Pfam" id="PF01764">
    <property type="entry name" value="Lipase_3"/>
    <property type="match status" value="1"/>
</dbReference>
<dbReference type="InterPro" id="IPR058192">
    <property type="entry name" value="WHD_ROQ1-like"/>
</dbReference>
<dbReference type="Pfam" id="PF15612">
    <property type="entry name" value="WHIM1"/>
    <property type="match status" value="1"/>
</dbReference>
<evidence type="ECO:0000313" key="16">
    <source>
        <dbReference type="EMBL" id="VFU31283.1"/>
    </source>
</evidence>
<dbReference type="InterPro" id="IPR041266">
    <property type="entry name" value="EDS1_EP"/>
</dbReference>
<dbReference type="InterPro" id="IPR011713">
    <property type="entry name" value="Leu-rich_rpt_3"/>
</dbReference>
<dbReference type="Pfam" id="PF10537">
    <property type="entry name" value="WAC_Acf1_DNA_bd"/>
    <property type="match status" value="1"/>
</dbReference>
<evidence type="ECO:0000256" key="4">
    <source>
        <dbReference type="ARBA" id="ARBA00022614"/>
    </source>
</evidence>
<evidence type="ECO:0000259" key="13">
    <source>
        <dbReference type="PROSITE" id="PS50104"/>
    </source>
</evidence>
<dbReference type="GO" id="GO:0006952">
    <property type="term" value="P:defense response"/>
    <property type="evidence" value="ECO:0007669"/>
    <property type="project" value="UniProtKB-KW"/>
</dbReference>
<feature type="compositionally biased region" description="Basic and acidic residues" evidence="12">
    <location>
        <begin position="256"/>
        <end position="265"/>
    </location>
</feature>
<evidence type="ECO:0000256" key="11">
    <source>
        <dbReference type="PROSITE-ProRule" id="PRU00475"/>
    </source>
</evidence>
<dbReference type="PROSITE" id="PS50104">
    <property type="entry name" value="TIR"/>
    <property type="match status" value="1"/>
</dbReference>
<name>A0A6N2L7F5_SALVM</name>
<sequence>MPLLKKKAFPLLEPPKDLDPNELVHQVRFTKEIFRDYQTYLNRINLYRQRIWTCKVSGKGNLTYEEALVSEKHATKKVPEIPKELMAMALCTIQFSMLSLKDLADKIAAKLQETLFIGAVLHGKRKKSDLCPCKILKVLEEGTVKTKYEVAWLDRNKKVIETAIVNRNDLIWKKSPFSRNSLKPFIRKSTYRSFPWVLHDKLAEKYQISRDPPQDIEGKVFIQDGIVYNKRKKDATDVEESGKLKKKKVEGEEAEATGKDNQQKEEPIKYPIDDLLVQPGTDDPVLTARPLPSRDFKVPMDCVGDLLMVWDFCSSYCKLLHLLPFSLEDFENAICHKGSNVTLIVETHSSLLRLLKHDKDEYFSAVQKRTRALKITLTNWTEYLCDFIEIINVGDFSTNITTIKRGHYGLLDAQVKLGILRELVNQVLGTDIVREKLAEYVEERQVLLATKRGEALEEGRKKREKEQLNAKSVSNGVMNGHSADIIGNNQHLLANGNHNGQNGQVAKKKGVVFSARPNNPSKRSESSHSNIKSKKTGKKKNMNAESQAENAMDVTKKEALILLRDEKNTAAKRSSKEQRREYFEREIEKRILHTNPLGKDRDYNRYWWFKRDGRMFVESSDSKQWGYYCCKEEIDLLMGSLNPKGERERALQKQVERFYSRICMELQKRSKDLANRIALEEAVQRRSTRVRALPRENPANAFLNYVNNYSNSIPSTLFLSQSRKHKSEMTQLPIFISGVDLANLVVNSDLLQISCAAIKDLQAESSSDQQDSSSLSLRYKLDKKSKYTHIAFTTSTSSRKELLQQGGDLVSSATLRELEFPVFDFLCSETNRSFSIHGGAITLFKSHFKELSRLKTQIHDSKTGELLSTPLIVTGHSIGGAVASLFTLWLLDNIKQPPRKNLPPPKLPLCVTFGSPFIGNHGFQKAVLDCSNWNSCFLHVVGSKDLFPKASISHNDTAQSVSEDYKAFGSFILCSEKGCASVDDLEVVPKLLESTRRQVPCEAQEIDYYVGIVNDLKSKVIIRGNSQLDLSFMQPLKAGIILQLEAIGVEMNTQRQQQRVDNNNLISELEEREKVLVEEQAKTSDSIQKLNQIKIKMVQLEWYKKFCRNKEIGYYDCYKNQLWRRDSEVTRLKKFLTNYWKNLVESVERKPQRKGAFIRATWLYAGRNYRRMVEPLDIAEYYRENGNRDYQIHGRSRHYILLEQWQEEDDANKLTSSPNNKKKEDVAGVLTEDSCFWAKVEDALISCKLLNDGTSNSVEKQSAKENLDMFEQYSMDQINKYAVSPEIFLKESSFMRWWKMYREIIEESHDSALSDFMKNERYLQGEDTRKTITDHLYSALIQAGIHTFRDDNELPRGEEISPQLLRAIEGSRISVVVFSRNYASSRWCLDELVKIIECRQKSHQVVLPIFYDTDPSDVRKQTGSYAKAFDEHEEHFKEEMEKVSRWREALTQAGNLSGWGLNNETNGYEAELIKRVVNDIACKLGNKTLHVAMHPVGISSRVRGVISLLIGARNHVGIVGIYGIAGIGKTTIAKAVFNSLYFGFEGSSFLSGVKEISNKPNGLVELQEHLLHDILKPNVWKIKNVCEGMNLIKERLHRKNVLVVFDDVDKREQLEALMGERCWFGAGSKIIVVTKNKHLLTEVEVDGMYHAMELDRDESLQLFSLHAFRETRPAKDFEELSAKVVDYCEGLPLALKILGSHLFKEDKNVWEIYIAHWQNIPHDDIQGKLRVSFDALDVDSSEIFLDIACFFVGQDKDYVADIVGARYDCHPEVAFRSLIGRSLITIDIENQNRLWMHDIVRKMAREIVRQRSRNHPGNCSRIVLPKDADTVLSKEMGTDAVEGLALDVQGSFNTKSFTKMRRLQLLQITGAHLAGSYSLLPRELIWLCWPECPLKSLPSDFHLSDLVILDMQKSKVRKLWKGTKSFTVERCENLLSISELPSSVQFLSINDCTSIETVSAPLQHEEYPCLSVKGCRNLIEIQGMEFAGNNWYIVNLDDCNNLSENYKMSLIQSNGIELFRMSTVVNFDKKSTKHSWIQRVPLIGLEESLQVVEELELNVNLSFETYWVEKCGVHLIMEKSNADSDIHGHLSKYSASFWHPTAHLIGLDSCQRKCTRGLELEQ</sequence>
<organism evidence="16">
    <name type="scientific">Salix viminalis</name>
    <name type="common">Common osier</name>
    <name type="synonym">Basket willow</name>
    <dbReference type="NCBI Taxonomy" id="40686"/>
    <lineage>
        <taxon>Eukaryota</taxon>
        <taxon>Viridiplantae</taxon>
        <taxon>Streptophyta</taxon>
        <taxon>Embryophyta</taxon>
        <taxon>Tracheophyta</taxon>
        <taxon>Spermatophyta</taxon>
        <taxon>Magnoliopsida</taxon>
        <taxon>eudicotyledons</taxon>
        <taxon>Gunneridae</taxon>
        <taxon>Pentapetalae</taxon>
        <taxon>rosids</taxon>
        <taxon>fabids</taxon>
        <taxon>Malpighiales</taxon>
        <taxon>Salicaceae</taxon>
        <taxon>Saliceae</taxon>
        <taxon>Salix</taxon>
    </lineage>
</organism>
<dbReference type="SUPFAM" id="SSF52058">
    <property type="entry name" value="L domain-like"/>
    <property type="match status" value="1"/>
</dbReference>
<dbReference type="InterPro" id="IPR002921">
    <property type="entry name" value="Fungal_lipase-type"/>
</dbReference>
<keyword evidence="10 11" id="KW-0539">Nucleus</keyword>
<dbReference type="Pfam" id="PF07725">
    <property type="entry name" value="LRR_3"/>
    <property type="match status" value="1"/>
</dbReference>
<dbReference type="InterPro" id="IPR027417">
    <property type="entry name" value="P-loop_NTPase"/>
</dbReference>
<accession>A0A6N2L7F5</accession>
<dbReference type="FunFam" id="3.40.50.10140:FF:000007">
    <property type="entry name" value="Disease resistance protein (TIR-NBS-LRR class)"/>
    <property type="match status" value="1"/>
</dbReference>
<dbReference type="Pfam" id="PF23282">
    <property type="entry name" value="WHD_ROQ1"/>
    <property type="match status" value="1"/>
</dbReference>
<dbReference type="Pfam" id="PF02791">
    <property type="entry name" value="DDT"/>
    <property type="match status" value="1"/>
</dbReference>
<dbReference type="PRINTS" id="PR00364">
    <property type="entry name" value="DISEASERSIST"/>
</dbReference>
<keyword evidence="5" id="KW-0677">Repeat</keyword>
<dbReference type="SMART" id="SM00571">
    <property type="entry name" value="DDT"/>
    <property type="match status" value="1"/>
</dbReference>
<dbReference type="InterPro" id="IPR013136">
    <property type="entry name" value="WSTF_Acf1_Cbp146"/>
</dbReference>
<dbReference type="Pfam" id="PF00931">
    <property type="entry name" value="NB-ARC"/>
    <property type="match status" value="1"/>
</dbReference>
<comment type="subcellular location">
    <subcellularLocation>
        <location evidence="2">Cytoplasm</location>
    </subcellularLocation>
    <subcellularLocation>
        <location evidence="1 11">Nucleus</location>
    </subcellularLocation>
</comment>
<dbReference type="GO" id="GO:0005737">
    <property type="term" value="C:cytoplasm"/>
    <property type="evidence" value="ECO:0007669"/>
    <property type="project" value="UniProtKB-SubCell"/>
</dbReference>
<dbReference type="InterPro" id="IPR018501">
    <property type="entry name" value="DDT_dom"/>
</dbReference>
<evidence type="ECO:0000256" key="7">
    <source>
        <dbReference type="ARBA" id="ARBA00022821"/>
    </source>
</evidence>
<evidence type="ECO:0000256" key="5">
    <source>
        <dbReference type="ARBA" id="ARBA00022737"/>
    </source>
</evidence>
<feature type="domain" description="DDT" evidence="14">
    <location>
        <begin position="300"/>
        <end position="361"/>
    </location>
</feature>
<dbReference type="Gene3D" id="3.40.50.10140">
    <property type="entry name" value="Toll/interleukin-1 receptor homology (TIR) domain"/>
    <property type="match status" value="1"/>
</dbReference>
<dbReference type="PROSITE" id="PS51136">
    <property type="entry name" value="WAC"/>
    <property type="match status" value="1"/>
</dbReference>
<evidence type="ECO:0000256" key="6">
    <source>
        <dbReference type="ARBA" id="ARBA00022801"/>
    </source>
</evidence>
<dbReference type="InterPro" id="IPR028942">
    <property type="entry name" value="WHIM1_dom"/>
</dbReference>
<dbReference type="GO" id="GO:0000785">
    <property type="term" value="C:chromatin"/>
    <property type="evidence" value="ECO:0007669"/>
    <property type="project" value="UniProtKB-ARBA"/>
</dbReference>
<dbReference type="SUPFAM" id="SSF52200">
    <property type="entry name" value="Toll/Interleukin receptor TIR domain"/>
    <property type="match status" value="1"/>
</dbReference>
<dbReference type="InterPro" id="IPR029058">
    <property type="entry name" value="AB_hydrolase_fold"/>
</dbReference>
<feature type="region of interest" description="Disordered" evidence="12">
    <location>
        <begin position="239"/>
        <end position="265"/>
    </location>
</feature>
<dbReference type="InterPro" id="IPR035897">
    <property type="entry name" value="Toll_tir_struct_dom_sf"/>
</dbReference>
<evidence type="ECO:0008006" key="17">
    <source>
        <dbReference type="Google" id="ProtNLM"/>
    </source>
</evidence>
<dbReference type="InterPro" id="IPR003593">
    <property type="entry name" value="AAA+_ATPase"/>
</dbReference>
<dbReference type="InterPro" id="IPR053271">
    <property type="entry name" value="DDT_domain"/>
</dbReference>
<dbReference type="GO" id="GO:0006629">
    <property type="term" value="P:lipid metabolic process"/>
    <property type="evidence" value="ECO:0007669"/>
    <property type="project" value="InterPro"/>
</dbReference>
<evidence type="ECO:0000256" key="12">
    <source>
        <dbReference type="SAM" id="MobiDB-lite"/>
    </source>
</evidence>
<dbReference type="PROSITE" id="PS50827">
    <property type="entry name" value="DDT"/>
    <property type="match status" value="1"/>
</dbReference>
<evidence type="ECO:0000256" key="9">
    <source>
        <dbReference type="ARBA" id="ARBA00023054"/>
    </source>
</evidence>
<dbReference type="Pfam" id="PF18117">
    <property type="entry name" value="EDS1_EP"/>
    <property type="match status" value="1"/>
</dbReference>
<keyword evidence="8" id="KW-0520">NAD</keyword>
<evidence type="ECO:0000256" key="2">
    <source>
        <dbReference type="ARBA" id="ARBA00004496"/>
    </source>
</evidence>
<keyword evidence="9" id="KW-0175">Coiled coil</keyword>
<dbReference type="InterPro" id="IPR000157">
    <property type="entry name" value="TIR_dom"/>
</dbReference>
<dbReference type="Gene3D" id="1.10.8.430">
    <property type="entry name" value="Helical domain of apoptotic protease-activating factors"/>
    <property type="match status" value="1"/>
</dbReference>
<evidence type="ECO:0000259" key="15">
    <source>
        <dbReference type="PROSITE" id="PS51136"/>
    </source>
</evidence>
<dbReference type="GO" id="GO:0016787">
    <property type="term" value="F:hydrolase activity"/>
    <property type="evidence" value="ECO:0007669"/>
    <property type="project" value="UniProtKB-KW"/>
</dbReference>
<protein>
    <recommendedName>
        <fullName evidence="17">TIR domain-containing protein</fullName>
    </recommendedName>
</protein>
<dbReference type="PANTHER" id="PTHR15546:SF2">
    <property type="entry name" value="DDT DOMAIN-CONTAINING PROTEIN DDB_G0282237"/>
    <property type="match status" value="1"/>
</dbReference>
<dbReference type="GO" id="GO:0007165">
    <property type="term" value="P:signal transduction"/>
    <property type="evidence" value="ECO:0007669"/>
    <property type="project" value="InterPro"/>
</dbReference>
<keyword evidence="4" id="KW-0433">Leucine-rich repeat</keyword>
<dbReference type="InterPro" id="IPR042197">
    <property type="entry name" value="Apaf_helical"/>
</dbReference>
<reference evidence="16" key="1">
    <citation type="submission" date="2019-03" db="EMBL/GenBank/DDBJ databases">
        <authorList>
            <person name="Mank J."/>
            <person name="Almeida P."/>
        </authorList>
    </citation>
    <scope>NUCLEOTIDE SEQUENCE</scope>
    <source>
        <strain evidence="16">78183</strain>
    </source>
</reference>
<dbReference type="EMBL" id="CAADRP010000680">
    <property type="protein sequence ID" value="VFU31283.1"/>
    <property type="molecule type" value="Genomic_DNA"/>
</dbReference>
<feature type="domain" description="TIR" evidence="13">
    <location>
        <begin position="1299"/>
        <end position="1484"/>
    </location>
</feature>
<dbReference type="GO" id="GO:0005634">
    <property type="term" value="C:nucleus"/>
    <property type="evidence" value="ECO:0007669"/>
    <property type="project" value="UniProtKB-SubCell"/>
</dbReference>
<dbReference type="SMART" id="SM00255">
    <property type="entry name" value="TIR"/>
    <property type="match status" value="1"/>
</dbReference>
<gene>
    <name evidence="16" type="ORF">SVIM_LOCUS128672</name>
</gene>
<feature type="region of interest" description="Disordered" evidence="12">
    <location>
        <begin position="514"/>
        <end position="551"/>
    </location>
</feature>
<dbReference type="SMART" id="SM00382">
    <property type="entry name" value="AAA"/>
    <property type="match status" value="1"/>
</dbReference>